<feature type="modified residue" description="4-aspartylphosphate" evidence="5">
    <location>
        <position position="758"/>
    </location>
</feature>
<keyword evidence="10" id="KW-1185">Reference proteome</keyword>
<evidence type="ECO:0000256" key="4">
    <source>
        <dbReference type="ARBA" id="ARBA00023012"/>
    </source>
</evidence>
<dbReference type="CDD" id="cd00082">
    <property type="entry name" value="HisKA"/>
    <property type="match status" value="1"/>
</dbReference>
<organism evidence="9 10">
    <name type="scientific">Aquibium pacificus</name>
    <dbReference type="NCBI Taxonomy" id="3153579"/>
    <lineage>
        <taxon>Bacteria</taxon>
        <taxon>Pseudomonadati</taxon>
        <taxon>Pseudomonadota</taxon>
        <taxon>Alphaproteobacteria</taxon>
        <taxon>Hyphomicrobiales</taxon>
        <taxon>Phyllobacteriaceae</taxon>
        <taxon>Aquibium</taxon>
    </lineage>
</organism>
<keyword evidence="6" id="KW-1133">Transmembrane helix</keyword>
<evidence type="ECO:0000256" key="2">
    <source>
        <dbReference type="ARBA" id="ARBA00012438"/>
    </source>
</evidence>
<dbReference type="SUPFAM" id="SSF52172">
    <property type="entry name" value="CheY-like"/>
    <property type="match status" value="2"/>
</dbReference>
<dbReference type="PRINTS" id="PR00344">
    <property type="entry name" value="BCTRLSENSOR"/>
</dbReference>
<evidence type="ECO:0000256" key="1">
    <source>
        <dbReference type="ARBA" id="ARBA00000085"/>
    </source>
</evidence>
<gene>
    <name evidence="9" type="ORF">ABGN05_11165</name>
</gene>
<sequence>MSSVITRSYMRGRIYAILAGFILAVSAGTGFMMWQSELAKTNVKFGAVIASMADATSDVLYQTIRLDNTRIGKSASVETTGLGSSGQVQALGTPAEISLIRADLRDALDRLQAAYEALEHAIEGDVMVGESRSITAGEESGSVPAGEGPDKHALLNTIIGVEAPKAVREIWEGDGAASLKRDIREVLTHADRLDIFRDYSQPAAQRVFLQLKQLANDRLRPNLSRSLDQLNEEMISRYGTLQLSLLVVAIVMVVAGGLVGLRIFEPMMRNIYHAHEDLRLAKETVEGAKLKAEAADRAKSEFLANMSHEIRTPMNGVMGMAELLERTELDKRQSMFVDVILKSGNSLLTIINDILDFSKIDAGQLELDPAPFRIGEAIEDVATLVSAKVAEKDLELIVRVDPALPVSVVGDVGRFRQIATNLVGNAVKFTEKGHVLVDISGTVRGETVDITLRVEDTGIGIPQDKLSAVFDKFAQVDASSTRRHEGTGLGLAIASRLVELMGGKIAVESSVGEGSTFSFTISLRVDNSGVASRPVVPVDVTGARVLAIDDNPVNRDILVEQLKSWGFDCAAVESGAVGIAFLERARQLGIPVDCVVLDYQMPGMNGGEVAKSIRDNPKIAPVPVVLLTSVDQAQTARLAIEFGIAAHLHKPARSSALLETLVSVMQRARTAIRPVRTSETVPFPTRVRVVEPTERRISAQTINKPGPLDVLVAEDNEVNQLVLRQILEGLGLSYRIAGNGRSAVEMHRLLKPRIILMDVSMPEMNGLEATRAIREAERGTGVHTPVIGITAHALKGDREKCLEAGMDDYLSKPVSPNKLSLKVETWIGGGEMARTA</sequence>
<feature type="transmembrane region" description="Helical" evidence="6">
    <location>
        <begin position="243"/>
        <end position="264"/>
    </location>
</feature>
<dbReference type="InterPro" id="IPR011006">
    <property type="entry name" value="CheY-like_superfamily"/>
</dbReference>
<dbReference type="SUPFAM" id="SSF55874">
    <property type="entry name" value="ATPase domain of HSP90 chaperone/DNA topoisomerase II/histidine kinase"/>
    <property type="match status" value="1"/>
</dbReference>
<dbReference type="Pfam" id="PF00072">
    <property type="entry name" value="Response_reg"/>
    <property type="match status" value="2"/>
</dbReference>
<dbReference type="CDD" id="cd16922">
    <property type="entry name" value="HATPase_EvgS-ArcB-TorS-like"/>
    <property type="match status" value="1"/>
</dbReference>
<comment type="caution">
    <text evidence="9">The sequence shown here is derived from an EMBL/GenBank/DDBJ whole genome shotgun (WGS) entry which is preliminary data.</text>
</comment>
<dbReference type="EC" id="2.7.13.3" evidence="2"/>
<dbReference type="Pfam" id="PF00512">
    <property type="entry name" value="HisKA"/>
    <property type="match status" value="1"/>
</dbReference>
<dbReference type="Proteomes" id="UP001556692">
    <property type="component" value="Unassembled WGS sequence"/>
</dbReference>
<feature type="modified residue" description="4-aspartylphosphate" evidence="5">
    <location>
        <position position="598"/>
    </location>
</feature>
<accession>A0ABV3SHM4</accession>
<evidence type="ECO:0000313" key="9">
    <source>
        <dbReference type="EMBL" id="MEX0406226.1"/>
    </source>
</evidence>
<dbReference type="Gene3D" id="3.30.565.10">
    <property type="entry name" value="Histidine kinase-like ATPase, C-terminal domain"/>
    <property type="match status" value="1"/>
</dbReference>
<feature type="domain" description="Response regulatory" evidence="8">
    <location>
        <begin position="709"/>
        <end position="827"/>
    </location>
</feature>
<dbReference type="InterPro" id="IPR003594">
    <property type="entry name" value="HATPase_dom"/>
</dbReference>
<keyword evidence="6" id="KW-0812">Transmembrane</keyword>
<dbReference type="CDD" id="cd17546">
    <property type="entry name" value="REC_hyHK_CKI1_RcsC-like"/>
    <property type="match status" value="2"/>
</dbReference>
<reference evidence="9 10" key="1">
    <citation type="submission" date="2024-05" db="EMBL/GenBank/DDBJ databases">
        <authorList>
            <person name="Jiang F."/>
        </authorList>
    </citation>
    <scope>NUCLEOTIDE SEQUENCE [LARGE SCALE GENOMIC DNA]</scope>
    <source>
        <strain evidence="9 10">LZ166</strain>
    </source>
</reference>
<protein>
    <recommendedName>
        <fullName evidence="2">histidine kinase</fullName>
        <ecNumber evidence="2">2.7.13.3</ecNumber>
    </recommendedName>
</protein>
<feature type="transmembrane region" description="Helical" evidence="6">
    <location>
        <begin position="12"/>
        <end position="34"/>
    </location>
</feature>
<dbReference type="SMART" id="SM00388">
    <property type="entry name" value="HisKA"/>
    <property type="match status" value="1"/>
</dbReference>
<dbReference type="Gene3D" id="3.40.50.2300">
    <property type="match status" value="2"/>
</dbReference>
<dbReference type="PANTHER" id="PTHR45339">
    <property type="entry name" value="HYBRID SIGNAL TRANSDUCTION HISTIDINE KINASE J"/>
    <property type="match status" value="1"/>
</dbReference>
<keyword evidence="3 5" id="KW-0597">Phosphoprotein</keyword>
<evidence type="ECO:0000256" key="5">
    <source>
        <dbReference type="PROSITE-ProRule" id="PRU00169"/>
    </source>
</evidence>
<evidence type="ECO:0000313" key="10">
    <source>
        <dbReference type="Proteomes" id="UP001556692"/>
    </source>
</evidence>
<dbReference type="SUPFAM" id="SSF47384">
    <property type="entry name" value="Homodimeric domain of signal transducing histidine kinase"/>
    <property type="match status" value="1"/>
</dbReference>
<dbReference type="Pfam" id="PF02518">
    <property type="entry name" value="HATPase_c"/>
    <property type="match status" value="1"/>
</dbReference>
<comment type="catalytic activity">
    <reaction evidence="1">
        <text>ATP + protein L-histidine = ADP + protein N-phospho-L-histidine.</text>
        <dbReference type="EC" id="2.7.13.3"/>
    </reaction>
</comment>
<dbReference type="EMBL" id="JBDPGJ010000002">
    <property type="protein sequence ID" value="MEX0406226.1"/>
    <property type="molecule type" value="Genomic_DNA"/>
</dbReference>
<dbReference type="SMART" id="SM00448">
    <property type="entry name" value="REC"/>
    <property type="match status" value="2"/>
</dbReference>
<dbReference type="InterPro" id="IPR005467">
    <property type="entry name" value="His_kinase_dom"/>
</dbReference>
<dbReference type="InterPro" id="IPR036097">
    <property type="entry name" value="HisK_dim/P_sf"/>
</dbReference>
<name>A0ABV3SHM4_9HYPH</name>
<evidence type="ECO:0000256" key="6">
    <source>
        <dbReference type="SAM" id="Phobius"/>
    </source>
</evidence>
<feature type="domain" description="Response regulatory" evidence="8">
    <location>
        <begin position="544"/>
        <end position="665"/>
    </location>
</feature>
<dbReference type="InterPro" id="IPR036890">
    <property type="entry name" value="HATPase_C_sf"/>
</dbReference>
<dbReference type="InterPro" id="IPR003661">
    <property type="entry name" value="HisK_dim/P_dom"/>
</dbReference>
<dbReference type="SMART" id="SM00387">
    <property type="entry name" value="HATPase_c"/>
    <property type="match status" value="1"/>
</dbReference>
<keyword evidence="4" id="KW-0902">Two-component regulatory system</keyword>
<dbReference type="InterPro" id="IPR001789">
    <property type="entry name" value="Sig_transdc_resp-reg_receiver"/>
</dbReference>
<evidence type="ECO:0000256" key="3">
    <source>
        <dbReference type="ARBA" id="ARBA00022553"/>
    </source>
</evidence>
<evidence type="ECO:0000259" key="8">
    <source>
        <dbReference type="PROSITE" id="PS50110"/>
    </source>
</evidence>
<dbReference type="RefSeq" id="WP_367954088.1">
    <property type="nucleotide sequence ID" value="NZ_JBDPGJ010000002.1"/>
</dbReference>
<feature type="domain" description="Histidine kinase" evidence="7">
    <location>
        <begin position="305"/>
        <end position="525"/>
    </location>
</feature>
<dbReference type="PROSITE" id="PS50110">
    <property type="entry name" value="RESPONSE_REGULATORY"/>
    <property type="match status" value="2"/>
</dbReference>
<dbReference type="PANTHER" id="PTHR45339:SF1">
    <property type="entry name" value="HYBRID SIGNAL TRANSDUCTION HISTIDINE KINASE J"/>
    <property type="match status" value="1"/>
</dbReference>
<dbReference type="PROSITE" id="PS50109">
    <property type="entry name" value="HIS_KIN"/>
    <property type="match status" value="1"/>
</dbReference>
<keyword evidence="6" id="KW-0472">Membrane</keyword>
<evidence type="ECO:0000259" key="7">
    <source>
        <dbReference type="PROSITE" id="PS50109"/>
    </source>
</evidence>
<dbReference type="InterPro" id="IPR004358">
    <property type="entry name" value="Sig_transdc_His_kin-like_C"/>
</dbReference>
<dbReference type="Gene3D" id="1.10.287.130">
    <property type="match status" value="1"/>
</dbReference>
<proteinExistence type="predicted"/>